<protein>
    <submittedName>
        <fullName evidence="2">DEAD/DEAH box helicase</fullName>
    </submittedName>
</protein>
<dbReference type="Pfam" id="PF00176">
    <property type="entry name" value="SNF2-rel_dom"/>
    <property type="match status" value="1"/>
</dbReference>
<dbReference type="Proteomes" id="UP000831880">
    <property type="component" value="Chromosome"/>
</dbReference>
<feature type="domain" description="Helicase ATP-binding" evidence="1">
    <location>
        <begin position="13"/>
        <end position="179"/>
    </location>
</feature>
<organism evidence="2 3">
    <name type="scientific">Halobacillus shinanisalinarum</name>
    <dbReference type="NCBI Taxonomy" id="2932258"/>
    <lineage>
        <taxon>Bacteria</taxon>
        <taxon>Bacillati</taxon>
        <taxon>Bacillota</taxon>
        <taxon>Bacilli</taxon>
        <taxon>Bacillales</taxon>
        <taxon>Bacillaceae</taxon>
        <taxon>Halobacillus</taxon>
    </lineage>
</organism>
<dbReference type="SMART" id="SM00487">
    <property type="entry name" value="DEXDc"/>
    <property type="match status" value="1"/>
</dbReference>
<keyword evidence="2" id="KW-0547">Nucleotide-binding</keyword>
<dbReference type="SUPFAM" id="SSF52540">
    <property type="entry name" value="P-loop containing nucleoside triphosphate hydrolases"/>
    <property type="match status" value="2"/>
</dbReference>
<keyword evidence="2" id="KW-0347">Helicase</keyword>
<dbReference type="InterPro" id="IPR014001">
    <property type="entry name" value="Helicase_ATP-bd"/>
</dbReference>
<gene>
    <name evidence="2" type="ORF">MUO14_24030</name>
</gene>
<dbReference type="Gene3D" id="3.40.50.10810">
    <property type="entry name" value="Tandem AAA-ATPase domain"/>
    <property type="match status" value="1"/>
</dbReference>
<dbReference type="Gene3D" id="3.40.50.300">
    <property type="entry name" value="P-loop containing nucleotide triphosphate hydrolases"/>
    <property type="match status" value="1"/>
</dbReference>
<dbReference type="InterPro" id="IPR027417">
    <property type="entry name" value="P-loop_NTPase"/>
</dbReference>
<dbReference type="InterPro" id="IPR000330">
    <property type="entry name" value="SNF2_N"/>
</dbReference>
<dbReference type="InterPro" id="IPR001650">
    <property type="entry name" value="Helicase_C-like"/>
</dbReference>
<reference evidence="2 3" key="1">
    <citation type="submission" date="2022-04" db="EMBL/GenBank/DDBJ databases">
        <title>Halobacillus sp. isolated from saltern.</title>
        <authorList>
            <person name="Won M."/>
            <person name="Lee C.-M."/>
            <person name="Woen H.-Y."/>
            <person name="Kwon S.-W."/>
        </authorList>
    </citation>
    <scope>NUCLEOTIDE SEQUENCE [LARGE SCALE GENOMIC DNA]</scope>
    <source>
        <strain evidence="2 3">SSTM10-2</strain>
    </source>
</reference>
<dbReference type="PANTHER" id="PTHR10799">
    <property type="entry name" value="SNF2/RAD54 HELICASE FAMILY"/>
    <property type="match status" value="1"/>
</dbReference>
<keyword evidence="2" id="KW-0067">ATP-binding</keyword>
<keyword evidence="3" id="KW-1185">Reference proteome</keyword>
<proteinExistence type="predicted"/>
<accession>A0ABY4GYY1</accession>
<evidence type="ECO:0000313" key="2">
    <source>
        <dbReference type="EMBL" id="UOQ93401.1"/>
    </source>
</evidence>
<dbReference type="InterPro" id="IPR038718">
    <property type="entry name" value="SNF2-like_sf"/>
</dbReference>
<dbReference type="GO" id="GO:0004386">
    <property type="term" value="F:helicase activity"/>
    <property type="evidence" value="ECO:0007669"/>
    <property type="project" value="UniProtKB-KW"/>
</dbReference>
<keyword evidence="2" id="KW-0378">Hydrolase</keyword>
<evidence type="ECO:0000313" key="3">
    <source>
        <dbReference type="Proteomes" id="UP000831880"/>
    </source>
</evidence>
<dbReference type="EMBL" id="CP095074">
    <property type="protein sequence ID" value="UOQ93401.1"/>
    <property type="molecule type" value="Genomic_DNA"/>
</dbReference>
<dbReference type="RefSeq" id="WP_244753001.1">
    <property type="nucleotide sequence ID" value="NZ_CP095074.1"/>
</dbReference>
<evidence type="ECO:0000259" key="1">
    <source>
        <dbReference type="PROSITE" id="PS51192"/>
    </source>
</evidence>
<name>A0ABY4GYY1_9BACI</name>
<sequence>MKFIPHDYQEIAIDHIMENEASGLFLEMGLGKTVSALTAAADLLHNYFEVSKVLVIAPKRVAEDTWSRETEKWDHTAYLKISKVLGSKSNRLQALLEPADIYVINRENLEWLVNHYKKDWPFDMVVIDELSSFKSSKAKRFKALRKVRPLIKRIVGLTGTPAPNSLIDLWPQLYLLDKGERLGKTVTWYRDTFFKPGRRDPARYIVYEWNLKDGSEEAIYDRIGDICISMKSKDWLKKMPERMDNVVNVTLSPTAKKKYKQLEKDLLLPFEDSDVVADTAAVLSNKLMQLSNGAIYDENEDVMKVHDAKLDALEDMIEAANGKPLLVFYSYKHDLERIKQRFPQAKKLETSEDIEKWNRGETPLFLAHPASAGHGLNLQDGGNIIVWFGLTWSLELYQQANARLHRQGQKDSVIVHHLVSEGTIDEQVMQALKDKSTGQDALLEAVKARLEKVGVS</sequence>
<dbReference type="PROSITE" id="PS51192">
    <property type="entry name" value="HELICASE_ATP_BIND_1"/>
    <property type="match status" value="1"/>
</dbReference>
<dbReference type="Pfam" id="PF00271">
    <property type="entry name" value="Helicase_C"/>
    <property type="match status" value="1"/>
</dbReference>